<evidence type="ECO:0000256" key="5">
    <source>
        <dbReference type="ARBA" id="ARBA00022801"/>
    </source>
</evidence>
<keyword evidence="9" id="KW-1185">Reference proteome</keyword>
<accession>A0A0L6VV04</accession>
<keyword evidence="6" id="KW-0695">RNA-directed DNA polymerase</keyword>
<dbReference type="Gene3D" id="3.30.70.270">
    <property type="match status" value="1"/>
</dbReference>
<dbReference type="GO" id="GO:0004519">
    <property type="term" value="F:endonuclease activity"/>
    <property type="evidence" value="ECO:0007669"/>
    <property type="project" value="UniProtKB-KW"/>
</dbReference>
<keyword evidence="1" id="KW-0808">Transferase</keyword>
<dbReference type="VEuPathDB" id="FungiDB:VP01_10746g1"/>
<feature type="domain" description="Reverse transcriptase RNase H-like" evidence="7">
    <location>
        <begin position="46"/>
        <end position="147"/>
    </location>
</feature>
<gene>
    <name evidence="8" type="ORF">VP01_10746g1</name>
</gene>
<reference evidence="8 9" key="1">
    <citation type="submission" date="2015-08" db="EMBL/GenBank/DDBJ databases">
        <title>Next Generation Sequencing and Analysis of the Genome of Puccinia sorghi L Schw, the Causal Agent of Maize Common Rust.</title>
        <authorList>
            <person name="Rochi L."/>
            <person name="Burguener G."/>
            <person name="Darino M."/>
            <person name="Turjanski A."/>
            <person name="Kreff E."/>
            <person name="Dieguez M.J."/>
            <person name="Sacco F."/>
        </authorList>
    </citation>
    <scope>NUCLEOTIDE SEQUENCE [LARGE SCALE GENOMIC DNA]</scope>
    <source>
        <strain evidence="8 9">RO10H11247</strain>
    </source>
</reference>
<keyword evidence="3" id="KW-0540">Nuclease</keyword>
<dbReference type="PANTHER" id="PTHR37984:SF5">
    <property type="entry name" value="PROTEIN NYNRIN-LIKE"/>
    <property type="match status" value="1"/>
</dbReference>
<dbReference type="SUPFAM" id="SSF56672">
    <property type="entry name" value="DNA/RNA polymerases"/>
    <property type="match status" value="1"/>
</dbReference>
<keyword evidence="2" id="KW-0548">Nucleotidyltransferase</keyword>
<dbReference type="AlphaFoldDB" id="A0A0L6VV04"/>
<evidence type="ECO:0000256" key="2">
    <source>
        <dbReference type="ARBA" id="ARBA00022695"/>
    </source>
</evidence>
<name>A0A0L6VV04_9BASI</name>
<proteinExistence type="predicted"/>
<evidence type="ECO:0000313" key="9">
    <source>
        <dbReference type="Proteomes" id="UP000037035"/>
    </source>
</evidence>
<evidence type="ECO:0000256" key="3">
    <source>
        <dbReference type="ARBA" id="ARBA00022722"/>
    </source>
</evidence>
<dbReference type="GO" id="GO:0016787">
    <property type="term" value="F:hydrolase activity"/>
    <property type="evidence" value="ECO:0007669"/>
    <property type="project" value="UniProtKB-KW"/>
</dbReference>
<evidence type="ECO:0000313" key="8">
    <source>
        <dbReference type="EMBL" id="KNZ64035.1"/>
    </source>
</evidence>
<comment type="caution">
    <text evidence="8">The sequence shown here is derived from an EMBL/GenBank/DDBJ whole genome shotgun (WGS) entry which is preliminary data.</text>
</comment>
<dbReference type="OrthoDB" id="3018369at2759"/>
<evidence type="ECO:0000256" key="4">
    <source>
        <dbReference type="ARBA" id="ARBA00022759"/>
    </source>
</evidence>
<dbReference type="GO" id="GO:0003964">
    <property type="term" value="F:RNA-directed DNA polymerase activity"/>
    <property type="evidence" value="ECO:0007669"/>
    <property type="project" value="UniProtKB-KW"/>
</dbReference>
<dbReference type="Proteomes" id="UP000037035">
    <property type="component" value="Unassembled WGS sequence"/>
</dbReference>
<sequence length="153" mass="17904">FLGFANFYHKFIKNYLKTIVNLTSLLRKDTPFLFTEQALKDELTRTLIETDASDYAVAGVISQYSSLNLLHPVAFESQKLNNSKLNYKIHDKELLTIGFCLQKWRSYLLSLSEPFEVLTDHNALKYFMSSKVLTRQQAQWAEFLSKFHFTITY</sequence>
<dbReference type="InterPro" id="IPR041373">
    <property type="entry name" value="RT_RNaseH"/>
</dbReference>
<organism evidence="8 9">
    <name type="scientific">Puccinia sorghi</name>
    <dbReference type="NCBI Taxonomy" id="27349"/>
    <lineage>
        <taxon>Eukaryota</taxon>
        <taxon>Fungi</taxon>
        <taxon>Dikarya</taxon>
        <taxon>Basidiomycota</taxon>
        <taxon>Pucciniomycotina</taxon>
        <taxon>Pucciniomycetes</taxon>
        <taxon>Pucciniales</taxon>
        <taxon>Pucciniaceae</taxon>
        <taxon>Puccinia</taxon>
    </lineage>
</organism>
<dbReference type="InterPro" id="IPR043128">
    <property type="entry name" value="Rev_trsase/Diguanyl_cyclase"/>
</dbReference>
<feature type="non-terminal residue" evidence="8">
    <location>
        <position position="1"/>
    </location>
</feature>
<evidence type="ECO:0000256" key="6">
    <source>
        <dbReference type="ARBA" id="ARBA00022918"/>
    </source>
</evidence>
<protein>
    <recommendedName>
        <fullName evidence="7">Reverse transcriptase RNase H-like domain-containing protein</fullName>
    </recommendedName>
</protein>
<dbReference type="PANTHER" id="PTHR37984">
    <property type="entry name" value="PROTEIN CBG26694"/>
    <property type="match status" value="1"/>
</dbReference>
<evidence type="ECO:0000259" key="7">
    <source>
        <dbReference type="Pfam" id="PF17917"/>
    </source>
</evidence>
<dbReference type="InterPro" id="IPR043502">
    <property type="entry name" value="DNA/RNA_pol_sf"/>
</dbReference>
<dbReference type="EMBL" id="LAVV01000828">
    <property type="protein sequence ID" value="KNZ64035.1"/>
    <property type="molecule type" value="Genomic_DNA"/>
</dbReference>
<evidence type="ECO:0000256" key="1">
    <source>
        <dbReference type="ARBA" id="ARBA00022679"/>
    </source>
</evidence>
<dbReference type="InterPro" id="IPR050951">
    <property type="entry name" value="Retrovirus_Pol_polyprotein"/>
</dbReference>
<dbReference type="Pfam" id="PF17917">
    <property type="entry name" value="RT_RNaseH"/>
    <property type="match status" value="1"/>
</dbReference>
<keyword evidence="5" id="KW-0378">Hydrolase</keyword>
<keyword evidence="4" id="KW-0255">Endonuclease</keyword>
<dbReference type="CDD" id="cd09274">
    <property type="entry name" value="RNase_HI_RT_Ty3"/>
    <property type="match status" value="1"/>
</dbReference>